<comment type="caution">
    <text evidence="14">The sequence shown here is derived from an EMBL/GenBank/DDBJ whole genome shotgun (WGS) entry which is preliminary data.</text>
</comment>
<dbReference type="Pfam" id="PF01467">
    <property type="entry name" value="CTP_transf_like"/>
    <property type="match status" value="2"/>
</dbReference>
<dbReference type="PROSITE" id="PS00028">
    <property type="entry name" value="ZINC_FINGER_C2H2_1"/>
    <property type="match status" value="1"/>
</dbReference>
<keyword evidence="5 14" id="KW-0548">Nucleotidyltransferase</keyword>
<dbReference type="EC" id="2.7.7.14" evidence="10"/>
<dbReference type="GO" id="GO:0005737">
    <property type="term" value="C:cytoplasm"/>
    <property type="evidence" value="ECO:0007669"/>
    <property type="project" value="TreeGrafter"/>
</dbReference>
<keyword evidence="15" id="KW-1185">Reference proteome</keyword>
<evidence type="ECO:0000256" key="7">
    <source>
        <dbReference type="ARBA" id="ARBA00023209"/>
    </source>
</evidence>
<keyword evidence="3" id="KW-0444">Lipid biosynthesis</keyword>
<dbReference type="PANTHER" id="PTHR45780:SF2">
    <property type="entry name" value="ETHANOLAMINE-PHOSPHATE CYTIDYLYLTRANSFERASE"/>
    <property type="match status" value="1"/>
</dbReference>
<dbReference type="Gene3D" id="3.40.50.620">
    <property type="entry name" value="HUPs"/>
    <property type="match status" value="2"/>
</dbReference>
<dbReference type="NCBIfam" id="TIGR00125">
    <property type="entry name" value="cyt_tran_rel"/>
    <property type="match status" value="2"/>
</dbReference>
<comment type="pathway">
    <text evidence="1">Lipid metabolism.</text>
</comment>
<dbReference type="AlphaFoldDB" id="A0A367KTL9"/>
<organism evidence="14 15">
    <name type="scientific">Rhizopus stolonifer</name>
    <name type="common">Rhizopus nigricans</name>
    <dbReference type="NCBI Taxonomy" id="4846"/>
    <lineage>
        <taxon>Eukaryota</taxon>
        <taxon>Fungi</taxon>
        <taxon>Fungi incertae sedis</taxon>
        <taxon>Mucoromycota</taxon>
        <taxon>Mucoromycotina</taxon>
        <taxon>Mucoromycetes</taxon>
        <taxon>Mucorales</taxon>
        <taxon>Mucorineae</taxon>
        <taxon>Rhizopodaceae</taxon>
        <taxon>Rhizopus</taxon>
    </lineage>
</organism>
<feature type="domain" description="C2H2-type" evidence="13">
    <location>
        <begin position="17"/>
        <end position="38"/>
    </location>
</feature>
<proteinExistence type="inferred from homology"/>
<dbReference type="GO" id="GO:0004306">
    <property type="term" value="F:ethanolamine-phosphate cytidylyltransferase activity"/>
    <property type="evidence" value="ECO:0007669"/>
    <property type="project" value="UniProtKB-EC"/>
</dbReference>
<evidence type="ECO:0000256" key="2">
    <source>
        <dbReference type="ARBA" id="ARBA00010101"/>
    </source>
</evidence>
<evidence type="ECO:0000256" key="1">
    <source>
        <dbReference type="ARBA" id="ARBA00005189"/>
    </source>
</evidence>
<evidence type="ECO:0000256" key="9">
    <source>
        <dbReference type="ARBA" id="ARBA00024191"/>
    </source>
</evidence>
<evidence type="ECO:0000256" key="11">
    <source>
        <dbReference type="ARBA" id="ARBA00031473"/>
    </source>
</evidence>
<dbReference type="Proteomes" id="UP000253551">
    <property type="component" value="Unassembled WGS sequence"/>
</dbReference>
<keyword evidence="6" id="KW-0443">Lipid metabolism</keyword>
<dbReference type="OrthoDB" id="2287072at2759"/>
<evidence type="ECO:0000256" key="8">
    <source>
        <dbReference type="ARBA" id="ARBA00023264"/>
    </source>
</evidence>
<feature type="non-terminal residue" evidence="14">
    <location>
        <position position="420"/>
    </location>
</feature>
<evidence type="ECO:0000256" key="6">
    <source>
        <dbReference type="ARBA" id="ARBA00023098"/>
    </source>
</evidence>
<evidence type="ECO:0000256" key="3">
    <source>
        <dbReference type="ARBA" id="ARBA00022516"/>
    </source>
</evidence>
<evidence type="ECO:0000256" key="10">
    <source>
        <dbReference type="ARBA" id="ARBA00024221"/>
    </source>
</evidence>
<dbReference type="InterPro" id="IPR014729">
    <property type="entry name" value="Rossmann-like_a/b/a_fold"/>
</dbReference>
<evidence type="ECO:0000313" key="15">
    <source>
        <dbReference type="Proteomes" id="UP000253551"/>
    </source>
</evidence>
<protein>
    <recommendedName>
        <fullName evidence="10">ethanolamine-phosphate cytidylyltransferase</fullName>
        <ecNumber evidence="10">2.7.7.14</ecNumber>
    </recommendedName>
    <alternativeName>
        <fullName evidence="11">CTP:phosphoethanolamine cytidylyltransferase</fullName>
    </alternativeName>
</protein>
<keyword evidence="8" id="KW-1208">Phospholipid metabolism</keyword>
<evidence type="ECO:0000259" key="13">
    <source>
        <dbReference type="PROSITE" id="PS00028"/>
    </source>
</evidence>
<dbReference type="PANTHER" id="PTHR45780">
    <property type="entry name" value="ETHANOLAMINE-PHOSPHATE CYTIDYLYLTRANSFERASE"/>
    <property type="match status" value="1"/>
</dbReference>
<keyword evidence="4 14" id="KW-0808">Transferase</keyword>
<feature type="compositionally biased region" description="Acidic residues" evidence="12">
    <location>
        <begin position="116"/>
        <end position="129"/>
    </location>
</feature>
<evidence type="ECO:0000256" key="12">
    <source>
        <dbReference type="SAM" id="MobiDB-lite"/>
    </source>
</evidence>
<evidence type="ECO:0000256" key="5">
    <source>
        <dbReference type="ARBA" id="ARBA00022695"/>
    </source>
</evidence>
<dbReference type="InterPro" id="IPR004821">
    <property type="entry name" value="Cyt_trans-like"/>
</dbReference>
<accession>A0A367KTL9</accession>
<reference evidence="14 15" key="1">
    <citation type="journal article" date="2018" name="G3 (Bethesda)">
        <title>Phylogenetic and Phylogenomic Definition of Rhizopus Species.</title>
        <authorList>
            <person name="Gryganskyi A.P."/>
            <person name="Golan J."/>
            <person name="Dolatabadi S."/>
            <person name="Mondo S."/>
            <person name="Robb S."/>
            <person name="Idnurm A."/>
            <person name="Muszewska A."/>
            <person name="Steczkiewicz K."/>
            <person name="Masonjones S."/>
            <person name="Liao H.L."/>
            <person name="Gajdeczka M.T."/>
            <person name="Anike F."/>
            <person name="Vuek A."/>
            <person name="Anishchenko I.M."/>
            <person name="Voigt K."/>
            <person name="de Hoog G.S."/>
            <person name="Smith M.E."/>
            <person name="Heitman J."/>
            <person name="Vilgalys R."/>
            <person name="Stajich J.E."/>
        </authorList>
    </citation>
    <scope>NUCLEOTIDE SEQUENCE [LARGE SCALE GENOMIC DNA]</scope>
    <source>
        <strain evidence="14 15">LSU 92-RS-03</strain>
    </source>
</reference>
<dbReference type="GO" id="GO:0006646">
    <property type="term" value="P:phosphatidylethanolamine biosynthetic process"/>
    <property type="evidence" value="ECO:0007669"/>
    <property type="project" value="UniProtKB-UniPathway"/>
</dbReference>
<dbReference type="InterPro" id="IPR013087">
    <property type="entry name" value="Znf_C2H2_type"/>
</dbReference>
<comment type="pathway">
    <text evidence="9">Phospholipid metabolism; phosphatidylethanolamine biosynthesis; phosphatidylethanolamine from ethanolamine: step 2/3.</text>
</comment>
<evidence type="ECO:0000256" key="4">
    <source>
        <dbReference type="ARBA" id="ARBA00022679"/>
    </source>
</evidence>
<dbReference type="EMBL" id="PJQM01000379">
    <property type="protein sequence ID" value="RCI05470.1"/>
    <property type="molecule type" value="Genomic_DNA"/>
</dbReference>
<name>A0A367KTL9_RHIST</name>
<dbReference type="SUPFAM" id="SSF52374">
    <property type="entry name" value="Nucleotidylyl transferase"/>
    <property type="match status" value="2"/>
</dbReference>
<dbReference type="STRING" id="4846.A0A367KTL9"/>
<evidence type="ECO:0000313" key="14">
    <source>
        <dbReference type="EMBL" id="RCI05470.1"/>
    </source>
</evidence>
<comment type="similarity">
    <text evidence="2">Belongs to the cytidylyltransferase family.</text>
</comment>
<keyword evidence="7" id="KW-0594">Phospholipid biosynthesis</keyword>
<sequence length="420" mass="47589">MVHSKEFKESVKIDYACYICGSILSKAPQVINHVERIHGYSIPRRQVGHNRPLDPDYYFPSEPDAECDLLHYGCPSCWFHCPETGLSELADHVRRQHHPRNVDPSKNQNNRRFDSPESDELTSHDEEDTQQVPQEPEDTFKSIPKEIMDKLTEITELVKNLVSRSNDLKPTSNQNDLRFWIGDLVLCKIIVWVDGCFDMMHYGHANALRQAKEMGDILVVGVHSDSEIEKNKGPTVMKEQERYAAVAACKWVDEVVPNAPYNTTVEILKEHNIDFCVHGDDITTMADGTDCYQAVKDAGLYKECKRTQGVSTTELVGRMLLMTCNHHNHRSVSAVSQTEDVLSGVDPKQVGSFSAPAKVSHFLPTSKRIVQFSKGIEPKETDRVVYVDGTFDLFHVGHIEFLKRAKELGEFLIVGVHDDQ</sequence>
<dbReference type="UniPathway" id="UPA00558">
    <property type="reaction ID" value="UER00742"/>
</dbReference>
<feature type="region of interest" description="Disordered" evidence="12">
    <location>
        <begin position="95"/>
        <end position="139"/>
    </location>
</feature>
<dbReference type="CDD" id="cd02174">
    <property type="entry name" value="CCT"/>
    <property type="match status" value="1"/>
</dbReference>
<dbReference type="InterPro" id="IPR044608">
    <property type="entry name" value="Ect1/PCYT2"/>
</dbReference>
<gene>
    <name evidence="14" type="primary">PCYT2_1</name>
    <name evidence="14" type="ORF">CU098_003317</name>
</gene>
<dbReference type="InterPro" id="IPR041723">
    <property type="entry name" value="CCT"/>
</dbReference>